<sequence length="552" mass="63829">MELSDGDSMKSHGINKVSLPFYEPPQRKTSAEIINEARLAIRESQMAENNFAPPAIKPLQTQRPYTPRDKERLLLRYLQNETELPNTPPDNNLVLTPNMIAKPFVPPTKIINKTLKHQRSNSLSEINDKIFNIAVKDAHKVKLPSLDPCRPLQKRKIFKNTSSLDNLDKKKDRNVEGVLRDLNLESIKKYEEEKVNCLLRELYECMEKENLVNSKVPSKLKVTGNNLSGVCKLIFKVAKHDKNDHLFFQKNLLELFLDALGRSSPVDDAEACVYGYGAVKFLTMNPQLLEKILGLGILQLMVLHIKMINMAKLEKSTIIISTNECCCDSIIEYKSIYRLFIHLFDKYPGNEEIIVRLTYTLGNIVAKIDNTRVKFFYEEKSIECLLNLWKIYLERTLQNCSLKLEVNDEFKSNSEDVMIKKYGSQLIDEVLKVLISNPFKKNEELVLSILSTLNNLSYYYTTDLEVDIFHVKQVDIVEDEEKLFGIEEHTDDMDVYVTQEYLIWEEFANVATNLLEKIEYFLDTFDQINIENNKTETKKTKDNSTNLSLAAW</sequence>
<evidence type="ECO:0000313" key="2">
    <source>
        <dbReference type="EMBL" id="KAJ8929682.1"/>
    </source>
</evidence>
<dbReference type="Gene3D" id="1.25.10.10">
    <property type="entry name" value="Leucine-rich Repeat Variant"/>
    <property type="match status" value="1"/>
</dbReference>
<evidence type="ECO:0000313" key="3">
    <source>
        <dbReference type="Proteomes" id="UP001162156"/>
    </source>
</evidence>
<dbReference type="AlphaFoldDB" id="A0AAV8WU32"/>
<keyword evidence="3" id="KW-1185">Reference proteome</keyword>
<name>A0AAV8WU32_9CUCU</name>
<dbReference type="GO" id="GO:0044782">
    <property type="term" value="P:cilium organization"/>
    <property type="evidence" value="ECO:0007669"/>
    <property type="project" value="TreeGrafter"/>
</dbReference>
<dbReference type="InterPro" id="IPR016024">
    <property type="entry name" value="ARM-type_fold"/>
</dbReference>
<protein>
    <submittedName>
        <fullName evidence="2">Uncharacterized protein</fullName>
    </submittedName>
</protein>
<dbReference type="InterPro" id="IPR038905">
    <property type="entry name" value="ARMC2"/>
</dbReference>
<organism evidence="2 3">
    <name type="scientific">Rhamnusium bicolor</name>
    <dbReference type="NCBI Taxonomy" id="1586634"/>
    <lineage>
        <taxon>Eukaryota</taxon>
        <taxon>Metazoa</taxon>
        <taxon>Ecdysozoa</taxon>
        <taxon>Arthropoda</taxon>
        <taxon>Hexapoda</taxon>
        <taxon>Insecta</taxon>
        <taxon>Pterygota</taxon>
        <taxon>Neoptera</taxon>
        <taxon>Endopterygota</taxon>
        <taxon>Coleoptera</taxon>
        <taxon>Polyphaga</taxon>
        <taxon>Cucujiformia</taxon>
        <taxon>Chrysomeloidea</taxon>
        <taxon>Cerambycidae</taxon>
        <taxon>Lepturinae</taxon>
        <taxon>Rhagiini</taxon>
        <taxon>Rhamnusium</taxon>
    </lineage>
</organism>
<reference evidence="2" key="1">
    <citation type="journal article" date="2023" name="Insect Mol. Biol.">
        <title>Genome sequencing provides insights into the evolution of gene families encoding plant cell wall-degrading enzymes in longhorned beetles.</title>
        <authorList>
            <person name="Shin N.R."/>
            <person name="Okamura Y."/>
            <person name="Kirsch R."/>
            <person name="Pauchet Y."/>
        </authorList>
    </citation>
    <scope>NUCLEOTIDE SEQUENCE</scope>
    <source>
        <strain evidence="2">RBIC_L_NR</strain>
    </source>
</reference>
<proteinExistence type="predicted"/>
<dbReference type="PANTHER" id="PTHR21356:SF1">
    <property type="entry name" value="ARMADILLO REPEAT-CONTAINING PROTEIN 2"/>
    <property type="match status" value="1"/>
</dbReference>
<feature type="region of interest" description="Disordered" evidence="1">
    <location>
        <begin position="1"/>
        <end position="21"/>
    </location>
</feature>
<evidence type="ECO:0000256" key="1">
    <source>
        <dbReference type="SAM" id="MobiDB-lite"/>
    </source>
</evidence>
<dbReference type="PANTHER" id="PTHR21356">
    <property type="entry name" value="ARMADILLO REPEAT CONTAINING 2"/>
    <property type="match status" value="1"/>
</dbReference>
<accession>A0AAV8WU32</accession>
<dbReference type="InterPro" id="IPR011989">
    <property type="entry name" value="ARM-like"/>
</dbReference>
<dbReference type="EMBL" id="JANEYF010004917">
    <property type="protein sequence ID" value="KAJ8929682.1"/>
    <property type="molecule type" value="Genomic_DNA"/>
</dbReference>
<dbReference type="Proteomes" id="UP001162156">
    <property type="component" value="Unassembled WGS sequence"/>
</dbReference>
<comment type="caution">
    <text evidence="2">The sequence shown here is derived from an EMBL/GenBank/DDBJ whole genome shotgun (WGS) entry which is preliminary data.</text>
</comment>
<dbReference type="SUPFAM" id="SSF48371">
    <property type="entry name" value="ARM repeat"/>
    <property type="match status" value="1"/>
</dbReference>
<gene>
    <name evidence="2" type="ORF">NQ314_017609</name>
</gene>